<dbReference type="PROSITE" id="PS50983">
    <property type="entry name" value="FE_B12_PBP"/>
    <property type="match status" value="1"/>
</dbReference>
<feature type="domain" description="Fe/B12 periplasmic-binding" evidence="6">
    <location>
        <begin position="57"/>
        <end position="317"/>
    </location>
</feature>
<keyword evidence="8" id="KW-1185">Reference proteome</keyword>
<reference evidence="7 8" key="1">
    <citation type="submission" date="2020-08" db="EMBL/GenBank/DDBJ databases">
        <title>Sequencing the genomes of 1000 actinobacteria strains.</title>
        <authorList>
            <person name="Klenk H.-P."/>
        </authorList>
    </citation>
    <scope>NUCLEOTIDE SEQUENCE [LARGE SCALE GENOMIC DNA]</scope>
    <source>
        <strain evidence="7 8">DSM 44598</strain>
    </source>
</reference>
<sequence>MTRMSVGVSGALAILLIAGCGTARDTEEGPGAPGEGPYPLTVATAYGEVTVEQAPERVVALGFAPAEELLALGVEPIGVAEEPDTLEQSVPWLAEEIAGTAEAGLLTGDGEPNIEAIAALAPDLIIAQTHQLPDRASFERLNAIAPTVLPDTDAVNADWDERLLKTAEALDRTDEAEELVAGIEAEFAGIGATVPDIGDRTYQWVRADADGYTFGNGALFELFGLKPADNQDNTQGGDPLSREHTADLDADLLAVWAPGEDERRRLDEDPLFQGLPAVGAGTVYYADLAFANAINSAGPISLRWLAEELRPTIEELG</sequence>
<dbReference type="SUPFAM" id="SSF53807">
    <property type="entry name" value="Helical backbone' metal receptor"/>
    <property type="match status" value="1"/>
</dbReference>
<evidence type="ECO:0000313" key="7">
    <source>
        <dbReference type="EMBL" id="MBB5490715.1"/>
    </source>
</evidence>
<dbReference type="InterPro" id="IPR002491">
    <property type="entry name" value="ABC_transptr_periplasmic_BD"/>
</dbReference>
<dbReference type="CDD" id="cd01146">
    <property type="entry name" value="FhuD"/>
    <property type="match status" value="1"/>
</dbReference>
<accession>A0A840WFI6</accession>
<evidence type="ECO:0000256" key="4">
    <source>
        <dbReference type="ARBA" id="ARBA00022729"/>
    </source>
</evidence>
<dbReference type="RefSeq" id="WP_184364306.1">
    <property type="nucleotide sequence ID" value="NZ_BAAAKM010000086.1"/>
</dbReference>
<evidence type="ECO:0000256" key="1">
    <source>
        <dbReference type="ARBA" id="ARBA00004196"/>
    </source>
</evidence>
<evidence type="ECO:0000256" key="5">
    <source>
        <dbReference type="SAM" id="SignalP"/>
    </source>
</evidence>
<feature type="chain" id="PRO_5039686472" evidence="5">
    <location>
        <begin position="24"/>
        <end position="317"/>
    </location>
</feature>
<dbReference type="GO" id="GO:1901678">
    <property type="term" value="P:iron coordination entity transport"/>
    <property type="evidence" value="ECO:0007669"/>
    <property type="project" value="UniProtKB-ARBA"/>
</dbReference>
<dbReference type="PROSITE" id="PS51257">
    <property type="entry name" value="PROKAR_LIPOPROTEIN"/>
    <property type="match status" value="1"/>
</dbReference>
<organism evidence="7 8">
    <name type="scientific">Nocardiopsis metallicus</name>
    <dbReference type="NCBI Taxonomy" id="179819"/>
    <lineage>
        <taxon>Bacteria</taxon>
        <taxon>Bacillati</taxon>
        <taxon>Actinomycetota</taxon>
        <taxon>Actinomycetes</taxon>
        <taxon>Streptosporangiales</taxon>
        <taxon>Nocardiopsidaceae</taxon>
        <taxon>Nocardiopsis</taxon>
    </lineage>
</organism>
<comment type="similarity">
    <text evidence="2">Belongs to the bacterial solute-binding protein 8 family.</text>
</comment>
<evidence type="ECO:0000259" key="6">
    <source>
        <dbReference type="PROSITE" id="PS50983"/>
    </source>
</evidence>
<evidence type="ECO:0000256" key="3">
    <source>
        <dbReference type="ARBA" id="ARBA00022448"/>
    </source>
</evidence>
<dbReference type="PANTHER" id="PTHR30532:SF1">
    <property type="entry name" value="IRON(3+)-HYDROXAMATE-BINDING PROTEIN FHUD"/>
    <property type="match status" value="1"/>
</dbReference>
<dbReference type="AlphaFoldDB" id="A0A840WFI6"/>
<keyword evidence="3" id="KW-0813">Transport</keyword>
<evidence type="ECO:0000256" key="2">
    <source>
        <dbReference type="ARBA" id="ARBA00008814"/>
    </source>
</evidence>
<proteinExistence type="inferred from homology"/>
<dbReference type="GO" id="GO:0030288">
    <property type="term" value="C:outer membrane-bounded periplasmic space"/>
    <property type="evidence" value="ECO:0007669"/>
    <property type="project" value="TreeGrafter"/>
</dbReference>
<dbReference type="PANTHER" id="PTHR30532">
    <property type="entry name" value="IRON III DICITRATE-BINDING PERIPLASMIC PROTEIN"/>
    <property type="match status" value="1"/>
</dbReference>
<dbReference type="Pfam" id="PF01497">
    <property type="entry name" value="Peripla_BP_2"/>
    <property type="match status" value="1"/>
</dbReference>
<dbReference type="Gene3D" id="3.40.50.1980">
    <property type="entry name" value="Nitrogenase molybdenum iron protein domain"/>
    <property type="match status" value="2"/>
</dbReference>
<gene>
    <name evidence="7" type="ORF">HNR07_001852</name>
</gene>
<protein>
    <submittedName>
        <fullName evidence="7">Iron complex transport system substrate-binding protein</fullName>
    </submittedName>
</protein>
<comment type="subcellular location">
    <subcellularLocation>
        <location evidence="1">Cell envelope</location>
    </subcellularLocation>
</comment>
<dbReference type="InterPro" id="IPR051313">
    <property type="entry name" value="Bact_iron-sidero_bind"/>
</dbReference>
<evidence type="ECO:0000313" key="8">
    <source>
        <dbReference type="Proteomes" id="UP000579647"/>
    </source>
</evidence>
<feature type="signal peptide" evidence="5">
    <location>
        <begin position="1"/>
        <end position="23"/>
    </location>
</feature>
<name>A0A840WFI6_9ACTN</name>
<dbReference type="Proteomes" id="UP000579647">
    <property type="component" value="Unassembled WGS sequence"/>
</dbReference>
<keyword evidence="4 5" id="KW-0732">Signal</keyword>
<dbReference type="EMBL" id="JACHDO010000001">
    <property type="protein sequence ID" value="MBB5490715.1"/>
    <property type="molecule type" value="Genomic_DNA"/>
</dbReference>
<comment type="caution">
    <text evidence="7">The sequence shown here is derived from an EMBL/GenBank/DDBJ whole genome shotgun (WGS) entry which is preliminary data.</text>
</comment>